<comment type="caution">
    <text evidence="11">The sequence shown here is derived from an EMBL/GenBank/DDBJ whole genome shotgun (WGS) entry which is preliminary data.</text>
</comment>
<dbReference type="Gene3D" id="3.30.565.10">
    <property type="entry name" value="Histidine kinase-like ATPase, C-terminal domain"/>
    <property type="match status" value="1"/>
</dbReference>
<accession>A0A7W4UX41</accession>
<dbReference type="GO" id="GO:0016020">
    <property type="term" value="C:membrane"/>
    <property type="evidence" value="ECO:0007669"/>
    <property type="project" value="InterPro"/>
</dbReference>
<gene>
    <name evidence="11" type="ORF">FHX33_001933</name>
</gene>
<dbReference type="RefSeq" id="WP_081703902.1">
    <property type="nucleotide sequence ID" value="NZ_JACHVP010000001.1"/>
</dbReference>
<reference evidence="11 12" key="1">
    <citation type="submission" date="2020-08" db="EMBL/GenBank/DDBJ databases">
        <title>Sequencing the genomes of 1000 actinobacteria strains.</title>
        <authorList>
            <person name="Klenk H.-P."/>
        </authorList>
    </citation>
    <scope>NUCLEOTIDE SEQUENCE [LARGE SCALE GENOMIC DNA]</scope>
    <source>
        <strain evidence="11 12">DSM 20146</strain>
    </source>
</reference>
<name>A0A7W4UX41_LEIAQ</name>
<keyword evidence="5" id="KW-0547">Nucleotide-binding</keyword>
<dbReference type="InterPro" id="IPR036890">
    <property type="entry name" value="HATPase_C_sf"/>
</dbReference>
<evidence type="ECO:0000256" key="8">
    <source>
        <dbReference type="ARBA" id="ARBA00023012"/>
    </source>
</evidence>
<evidence type="ECO:0000256" key="9">
    <source>
        <dbReference type="SAM" id="Phobius"/>
    </source>
</evidence>
<comment type="catalytic activity">
    <reaction evidence="1">
        <text>ATP + protein L-histidine = ADP + protein N-phospho-L-histidine.</text>
        <dbReference type="EC" id="2.7.13.3"/>
    </reaction>
</comment>
<organism evidence="11 12">
    <name type="scientific">Leifsonia aquatica</name>
    <name type="common">Corynebacterium aquaticum</name>
    <dbReference type="NCBI Taxonomy" id="144185"/>
    <lineage>
        <taxon>Bacteria</taxon>
        <taxon>Bacillati</taxon>
        <taxon>Actinomycetota</taxon>
        <taxon>Actinomycetes</taxon>
        <taxon>Micrococcales</taxon>
        <taxon>Microbacteriaceae</taxon>
        <taxon>Leifsonia</taxon>
    </lineage>
</organism>
<evidence type="ECO:0000313" key="11">
    <source>
        <dbReference type="EMBL" id="MBB2967201.1"/>
    </source>
</evidence>
<keyword evidence="3" id="KW-0597">Phosphoprotein</keyword>
<evidence type="ECO:0000256" key="3">
    <source>
        <dbReference type="ARBA" id="ARBA00022553"/>
    </source>
</evidence>
<evidence type="ECO:0000256" key="5">
    <source>
        <dbReference type="ARBA" id="ARBA00022741"/>
    </source>
</evidence>
<evidence type="ECO:0000256" key="1">
    <source>
        <dbReference type="ARBA" id="ARBA00000085"/>
    </source>
</evidence>
<dbReference type="EMBL" id="JACHVP010000001">
    <property type="protein sequence ID" value="MBB2967201.1"/>
    <property type="molecule type" value="Genomic_DNA"/>
</dbReference>
<dbReference type="CDD" id="cd16917">
    <property type="entry name" value="HATPase_UhpB-NarQ-NarX-like"/>
    <property type="match status" value="1"/>
</dbReference>
<dbReference type="EC" id="2.7.13.3" evidence="2"/>
<dbReference type="GO" id="GO:0046983">
    <property type="term" value="F:protein dimerization activity"/>
    <property type="evidence" value="ECO:0007669"/>
    <property type="project" value="InterPro"/>
</dbReference>
<evidence type="ECO:0000256" key="7">
    <source>
        <dbReference type="ARBA" id="ARBA00022840"/>
    </source>
</evidence>
<dbReference type="Gene3D" id="1.20.5.1930">
    <property type="match status" value="1"/>
</dbReference>
<protein>
    <recommendedName>
        <fullName evidence="2">histidine kinase</fullName>
        <ecNumber evidence="2">2.7.13.3</ecNumber>
    </recommendedName>
</protein>
<evidence type="ECO:0000256" key="4">
    <source>
        <dbReference type="ARBA" id="ARBA00022679"/>
    </source>
</evidence>
<dbReference type="Proteomes" id="UP000538196">
    <property type="component" value="Unassembled WGS sequence"/>
</dbReference>
<keyword evidence="9" id="KW-0812">Transmembrane</keyword>
<feature type="transmembrane region" description="Helical" evidence="9">
    <location>
        <begin position="60"/>
        <end position="80"/>
    </location>
</feature>
<dbReference type="PANTHER" id="PTHR24421:SF10">
    <property type="entry name" value="NITRATE_NITRITE SENSOR PROTEIN NARQ"/>
    <property type="match status" value="1"/>
</dbReference>
<dbReference type="GO" id="GO:0000155">
    <property type="term" value="F:phosphorelay sensor kinase activity"/>
    <property type="evidence" value="ECO:0007669"/>
    <property type="project" value="InterPro"/>
</dbReference>
<dbReference type="SUPFAM" id="SSF55874">
    <property type="entry name" value="ATPase domain of HSP90 chaperone/DNA topoisomerase II/histidine kinase"/>
    <property type="match status" value="1"/>
</dbReference>
<dbReference type="PANTHER" id="PTHR24421">
    <property type="entry name" value="NITRATE/NITRITE SENSOR PROTEIN NARX-RELATED"/>
    <property type="match status" value="1"/>
</dbReference>
<keyword evidence="6 11" id="KW-0418">Kinase</keyword>
<proteinExistence type="predicted"/>
<keyword evidence="4" id="KW-0808">Transferase</keyword>
<dbReference type="GO" id="GO:0005524">
    <property type="term" value="F:ATP binding"/>
    <property type="evidence" value="ECO:0007669"/>
    <property type="project" value="UniProtKB-KW"/>
</dbReference>
<evidence type="ECO:0000256" key="2">
    <source>
        <dbReference type="ARBA" id="ARBA00012438"/>
    </source>
</evidence>
<keyword evidence="7" id="KW-0067">ATP-binding</keyword>
<keyword evidence="9" id="KW-0472">Membrane</keyword>
<evidence type="ECO:0000256" key="6">
    <source>
        <dbReference type="ARBA" id="ARBA00022777"/>
    </source>
</evidence>
<feature type="transmembrane region" description="Helical" evidence="9">
    <location>
        <begin position="123"/>
        <end position="152"/>
    </location>
</feature>
<evidence type="ECO:0000313" key="12">
    <source>
        <dbReference type="Proteomes" id="UP000538196"/>
    </source>
</evidence>
<feature type="domain" description="Signal transduction histidine kinase subgroup 3 dimerisation and phosphoacceptor" evidence="10">
    <location>
        <begin position="219"/>
        <end position="285"/>
    </location>
</feature>
<dbReference type="InterPro" id="IPR011712">
    <property type="entry name" value="Sig_transdc_His_kin_sub3_dim/P"/>
</dbReference>
<keyword evidence="12" id="KW-1185">Reference proteome</keyword>
<keyword evidence="8" id="KW-0902">Two-component regulatory system</keyword>
<evidence type="ECO:0000259" key="10">
    <source>
        <dbReference type="Pfam" id="PF07730"/>
    </source>
</evidence>
<dbReference type="Pfam" id="PF07730">
    <property type="entry name" value="HisKA_3"/>
    <property type="match status" value="1"/>
</dbReference>
<feature type="transmembrane region" description="Helical" evidence="9">
    <location>
        <begin position="86"/>
        <end position="116"/>
    </location>
</feature>
<dbReference type="InterPro" id="IPR050482">
    <property type="entry name" value="Sensor_HK_TwoCompSys"/>
</dbReference>
<feature type="transmembrane region" description="Helical" evidence="9">
    <location>
        <begin position="27"/>
        <end position="48"/>
    </location>
</feature>
<keyword evidence="9" id="KW-1133">Transmembrane helix</keyword>
<dbReference type="AlphaFoldDB" id="A0A7W4UX41"/>
<sequence>MSVTSPTPSASAPPGATVPSRARRAGALVGSIAIALLCALLALSAGGIHGAGTSTFPEPVKLLATVGTFVMIGVSVMLVWRHRYPVFVALLAIGVTLAFPASPVAVLVSVAAVTAVTTGWRQWAFVAGTYAAVVVALSWDVMTHASLLAGFVGDPPEGTPARLALFWVAPILAAVAVVPFAAFGMTRRLRAERDAATRGTAVANRNVAVLHREVERERERQELARELHDTLAAQLSSLSLHAGALELTVGGSDEKAAAAARAVRETAQNSLDELRNVVHVLRNPAAAGVDHGLADLPALVDDALRDGVDVRAQLLVSDIASCDPRVAHACYRIVQEALSNVRRHAPGTALSVEVRGDPVNGVSVATANWLAPGTVPTSVGGGHGLSGMSERVALVGGSFRAGATPEGTFAIVAWLPWSPPHR</sequence>
<feature type="transmembrane region" description="Helical" evidence="9">
    <location>
        <begin position="164"/>
        <end position="183"/>
    </location>
</feature>